<dbReference type="InterPro" id="IPR050030">
    <property type="entry name" value="OiaX"/>
</dbReference>
<dbReference type="GO" id="GO:0016984">
    <property type="term" value="F:ribulose-bisphosphate carboxylase activity"/>
    <property type="evidence" value="ECO:0007669"/>
    <property type="project" value="InterPro"/>
</dbReference>
<dbReference type="SFLD" id="SFLDG00301">
    <property type="entry name" value="RuBisCO-like_proteins"/>
    <property type="match status" value="1"/>
</dbReference>
<comment type="cofactor">
    <cofactor evidence="1">
        <name>Mg(2+)</name>
        <dbReference type="ChEBI" id="CHEBI:18420"/>
    </cofactor>
</comment>
<dbReference type="PANTHER" id="PTHR42704">
    <property type="entry name" value="RIBULOSE BISPHOSPHATE CARBOXYLASE"/>
    <property type="match status" value="1"/>
</dbReference>
<dbReference type="InterPro" id="IPR020878">
    <property type="entry name" value="RuBisCo_large_chain_AS"/>
</dbReference>
<dbReference type="AlphaFoldDB" id="A0A1M4MZJ3"/>
<evidence type="ECO:0000256" key="2">
    <source>
        <dbReference type="ARBA" id="ARBA00022723"/>
    </source>
</evidence>
<dbReference type="InterPro" id="IPR036376">
    <property type="entry name" value="RuBisCO_lsu_C_sf"/>
</dbReference>
<name>A0A1M4MZJ3_9RHOB</name>
<keyword evidence="3" id="KW-0460">Magnesium</keyword>
<sequence>MITITVGLVTRGSKMSQNMIKVTYRLETAGEIEPLAAKIASDQSTGTFTELPNETAEVQARCAARVVEISHLDALDTSSFPDPEGVGRYRRADVTIAYPMDAVGTDIAALMTITVGGVFAVRGLTGVRVRDIDLPPEWACHPGPQFGITGSRHLMGVDQGPMIASIIKPSLGLLPEETAAVVKTLCEAGVDFIKDDEKLMSPAYSPLEERVKAIMPVIDAHQQKTGKKVMYAFGISSADPDTMMRNHDIVASYGGNAAVVNINSVGYGGMAFLRKRSQLCLHAHRNGWDILTRHPGLGMDFAAYQKIWRLLGVDQFQINGIAAKYWEPDESFVQSFEDVMTPIFSEDDRPLPVVCSGQWGGQAVETYRRTGQTLDLMYLGGGGIHGHPMGIAAGVRAVRQAWDCAAAGSELEDYAIDHPELAASLAKWG</sequence>
<dbReference type="PROSITE" id="PS00157">
    <property type="entry name" value="RUBISCO_LARGE"/>
    <property type="match status" value="1"/>
</dbReference>
<keyword evidence="8" id="KW-1185">Reference proteome</keyword>
<dbReference type="InterPro" id="IPR036422">
    <property type="entry name" value="RuBisCO_lsu_N_sf"/>
</dbReference>
<dbReference type="Pfam" id="PF02788">
    <property type="entry name" value="RuBisCO_large_N"/>
    <property type="match status" value="1"/>
</dbReference>
<organism evidence="7 8">
    <name type="scientific">Donghicola eburneus</name>
    <dbReference type="NCBI Taxonomy" id="393278"/>
    <lineage>
        <taxon>Bacteria</taxon>
        <taxon>Pseudomonadati</taxon>
        <taxon>Pseudomonadota</taxon>
        <taxon>Alphaproteobacteria</taxon>
        <taxon>Rhodobacterales</taxon>
        <taxon>Roseobacteraceae</taxon>
        <taxon>Donghicola</taxon>
    </lineage>
</organism>
<gene>
    <name evidence="7" type="ORF">KARMA_0410</name>
</gene>
<dbReference type="GO" id="GO:0015977">
    <property type="term" value="P:carbon fixation"/>
    <property type="evidence" value="ECO:0007669"/>
    <property type="project" value="InterPro"/>
</dbReference>
<dbReference type="Proteomes" id="UP000184085">
    <property type="component" value="Unassembled WGS sequence"/>
</dbReference>
<evidence type="ECO:0000313" key="8">
    <source>
        <dbReference type="Proteomes" id="UP000184085"/>
    </source>
</evidence>
<evidence type="ECO:0000259" key="5">
    <source>
        <dbReference type="Pfam" id="PF00016"/>
    </source>
</evidence>
<dbReference type="SUPFAM" id="SSF54966">
    <property type="entry name" value="RuBisCO, large subunit, small (N-terminal) domain"/>
    <property type="match status" value="1"/>
</dbReference>
<evidence type="ECO:0000256" key="1">
    <source>
        <dbReference type="ARBA" id="ARBA00001946"/>
    </source>
</evidence>
<dbReference type="Gene3D" id="3.20.20.110">
    <property type="entry name" value="Ribulose bisphosphate carboxylase, large subunit, C-terminal domain"/>
    <property type="match status" value="1"/>
</dbReference>
<comment type="similarity">
    <text evidence="4">Belongs to the RuBisCO large chain family.</text>
</comment>
<protein>
    <recommendedName>
        <fullName evidence="9">Ribulose 1,5-bisphosphate carboxylase</fullName>
    </recommendedName>
</protein>
<dbReference type="SUPFAM" id="SSF51649">
    <property type="entry name" value="RuBisCo, C-terminal domain"/>
    <property type="match status" value="1"/>
</dbReference>
<evidence type="ECO:0000259" key="6">
    <source>
        <dbReference type="Pfam" id="PF02788"/>
    </source>
</evidence>
<evidence type="ECO:0000256" key="3">
    <source>
        <dbReference type="ARBA" id="ARBA00022842"/>
    </source>
</evidence>
<accession>A0A1M4MZJ3</accession>
<dbReference type="InterPro" id="IPR000685">
    <property type="entry name" value="RuBisCO_lsu_C"/>
</dbReference>
<feature type="domain" description="Ribulose bisphosphate carboxylase large subunit ferrodoxin-like N-terminal" evidence="6">
    <location>
        <begin position="21"/>
        <end position="137"/>
    </location>
</feature>
<reference evidence="8" key="1">
    <citation type="submission" date="2016-09" db="EMBL/GenBank/DDBJ databases">
        <authorList>
            <person name="Wibberg D."/>
        </authorList>
    </citation>
    <scope>NUCLEOTIDE SEQUENCE [LARGE SCALE GENOMIC DNA]</scope>
</reference>
<dbReference type="EMBL" id="FMJB01000019">
    <property type="protein sequence ID" value="SCM66236.1"/>
    <property type="molecule type" value="Genomic_DNA"/>
</dbReference>
<dbReference type="CDD" id="cd08207">
    <property type="entry name" value="RLP_NonPhot"/>
    <property type="match status" value="1"/>
</dbReference>
<dbReference type="InterPro" id="IPR033966">
    <property type="entry name" value="RuBisCO"/>
</dbReference>
<dbReference type="NCBIfam" id="NF042437">
    <property type="entry name" value="OxoIsoapPDcar_OiaX"/>
    <property type="match status" value="1"/>
</dbReference>
<dbReference type="InterPro" id="IPR017443">
    <property type="entry name" value="RuBisCO_lsu_fd_N"/>
</dbReference>
<evidence type="ECO:0000313" key="7">
    <source>
        <dbReference type="EMBL" id="SCM66236.1"/>
    </source>
</evidence>
<keyword evidence="2" id="KW-0479">Metal-binding</keyword>
<dbReference type="PANTHER" id="PTHR42704:SF17">
    <property type="entry name" value="RIBULOSE BISPHOSPHATE CARBOXYLASE LARGE CHAIN"/>
    <property type="match status" value="1"/>
</dbReference>
<evidence type="ECO:0008006" key="9">
    <source>
        <dbReference type="Google" id="ProtNLM"/>
    </source>
</evidence>
<feature type="domain" description="Ribulose bisphosphate carboxylase large subunit C-terminal" evidence="5">
    <location>
        <begin position="147"/>
        <end position="428"/>
    </location>
</feature>
<dbReference type="Pfam" id="PF00016">
    <property type="entry name" value="RuBisCO_large"/>
    <property type="match status" value="1"/>
</dbReference>
<dbReference type="Gene3D" id="3.30.70.150">
    <property type="entry name" value="RuBisCO large subunit, N-terminal domain"/>
    <property type="match status" value="1"/>
</dbReference>
<dbReference type="SFLD" id="SFLDS00014">
    <property type="entry name" value="RuBisCO"/>
    <property type="match status" value="1"/>
</dbReference>
<proteinExistence type="inferred from homology"/>
<evidence type="ECO:0000256" key="4">
    <source>
        <dbReference type="RuleBase" id="RU003834"/>
    </source>
</evidence>
<dbReference type="GO" id="GO:0000287">
    <property type="term" value="F:magnesium ion binding"/>
    <property type="evidence" value="ECO:0007669"/>
    <property type="project" value="InterPro"/>
</dbReference>